<keyword evidence="6 17" id="KW-0630">Potassium</keyword>
<evidence type="ECO:0000256" key="17">
    <source>
        <dbReference type="PIRSR" id="PIRSR000130-4"/>
    </source>
</evidence>
<dbReference type="SUPFAM" id="SSF54631">
    <property type="entry name" value="CBS-domain pair"/>
    <property type="match status" value="1"/>
</dbReference>
<protein>
    <recommendedName>
        <fullName evidence="12">IMP dehydrogenase</fullName>
        <ecNumber evidence="12">1.1.1.205</ecNumber>
    </recommendedName>
</protein>
<dbReference type="CDD" id="cd04601">
    <property type="entry name" value="CBS_pair_IMPDH"/>
    <property type="match status" value="1"/>
</dbReference>
<dbReference type="AlphaFoldDB" id="Q4RJP6"/>
<keyword evidence="10" id="KW-0539">Nucleus</keyword>
<dbReference type="InterPro" id="IPR046342">
    <property type="entry name" value="CBS_dom_sf"/>
</dbReference>
<dbReference type="Pfam" id="PF00478">
    <property type="entry name" value="IMPDH"/>
    <property type="match status" value="3"/>
</dbReference>
<evidence type="ECO:0000313" key="20">
    <source>
        <dbReference type="EMBL" id="CAG11386.1"/>
    </source>
</evidence>
<keyword evidence="9 18" id="KW-0129">CBS domain</keyword>
<evidence type="ECO:0000256" key="13">
    <source>
        <dbReference type="ARBA" id="ARBA00046101"/>
    </source>
</evidence>
<evidence type="ECO:0000256" key="3">
    <source>
        <dbReference type="ARBA" id="ARBA00022737"/>
    </source>
</evidence>
<comment type="function">
    <text evidence="13">Catalyzes the conversion of inosine 5'-phosphate (IMP) to xanthosine 5'-phosphate (XMP), the first committed and rate-limiting step in the de novo synthesis of guanine nucleotides, and therefore plays an important role in the regulation of cell growth. Could also have a single-stranded nucleic acid-binding activity and could play a role in RNA and/or DNA metabolism. It may also have a role in the development of malignancy and the growth progression of some tumors.</text>
</comment>
<evidence type="ECO:0000256" key="5">
    <source>
        <dbReference type="ARBA" id="ARBA00022755"/>
    </source>
</evidence>
<keyword evidence="4" id="KW-0332">GMP biosynthesis</keyword>
<proteinExistence type="inferred from homology"/>
<dbReference type="GO" id="GO:0005737">
    <property type="term" value="C:cytoplasm"/>
    <property type="evidence" value="ECO:0007669"/>
    <property type="project" value="TreeGrafter"/>
</dbReference>
<dbReference type="InterPro" id="IPR001093">
    <property type="entry name" value="IMP_DH_GMPRt"/>
</dbReference>
<dbReference type="PANTHER" id="PTHR11911:SF74">
    <property type="entry name" value="INOSINE-5'-MONOPHOSPHATE DEHYDROGENASE 1"/>
    <property type="match status" value="1"/>
</dbReference>
<dbReference type="Pfam" id="PF00571">
    <property type="entry name" value="CBS"/>
    <property type="match status" value="2"/>
</dbReference>
<sequence>SMADYLISGGTGYVPEDGLTAQQLFSIGDGLTYNDFLILPGFIDFTSDEVDLTSALTRKITLKTPLISSPMDTVTESSMAIAMALMGGIGIIHHNCTAEFQANEVRKVKKFEQGFITDPVVMSPRHTVGDVFEAKIRHGFSGIPVTETGKMGSKLVGIVTSRDIDFLSEKDHDRPLEEAMTKREDLVVAPAGVTLKEANDILQRSKKGKLPIVNDSDELVAIIARTDLKKNRDYPLASKDSRKQLLCGAAIGTREDDKYRLDLLVQAGVDVVVLDSSQGNSVYQINMINYIKQKYPELQVVGGNGKNCSCLKASLNTSTSRLTTFLCLCHSLVVTAAQAKNLIDAGVDALRVGMGCGSICITQEVMACGRPQGTSVYKVAEYARRFGVPVIADGGIQTVGHVVKALALGASTGTTILYSSVVCVFISNFFKKCLPSCLCLVMMGSLLAATTEAPGEYFFSDGVRLKKYRGMGSLDAMEKNNSQKRYFSEGDRVKVAQGVSGSVQDKGSIHKFVPYLIAGIQHGCQDIGAKSLSILRSMMYSGELKFEKRTMSAQMEGGVHGLHS</sequence>
<accession>Q4RJP6</accession>
<dbReference type="InterPro" id="IPR013785">
    <property type="entry name" value="Aldolase_TIM"/>
</dbReference>
<evidence type="ECO:0000256" key="6">
    <source>
        <dbReference type="ARBA" id="ARBA00022958"/>
    </source>
</evidence>
<dbReference type="SMART" id="SM01240">
    <property type="entry name" value="IMPDH"/>
    <property type="match status" value="1"/>
</dbReference>
<dbReference type="UniPathway" id="UPA00601">
    <property type="reaction ID" value="UER00295"/>
</dbReference>
<feature type="domain" description="CBS" evidence="19">
    <location>
        <begin position="180"/>
        <end position="238"/>
    </location>
</feature>
<dbReference type="SUPFAM" id="SSF51412">
    <property type="entry name" value="Inosine monophosphate dehydrogenase (IMPDH)"/>
    <property type="match status" value="2"/>
</dbReference>
<comment type="pathway">
    <text evidence="11">Purine metabolism; XMP biosynthesis via de novo pathway; XMP from IMP: step 1/1.</text>
</comment>
<dbReference type="FunFam" id="3.20.20.70:FF:000424">
    <property type="entry name" value="Inosine-5'-monophosphate dehydrogenase 2"/>
    <property type="match status" value="2"/>
</dbReference>
<evidence type="ECO:0000256" key="15">
    <source>
        <dbReference type="PIRSR" id="PIRSR000130-1"/>
    </source>
</evidence>
<dbReference type="PANTHER" id="PTHR11911">
    <property type="entry name" value="INOSINE-5-MONOPHOSPHATE DEHYDROGENASE RELATED"/>
    <property type="match status" value="1"/>
</dbReference>
<evidence type="ECO:0000256" key="1">
    <source>
        <dbReference type="ARBA" id="ARBA00022490"/>
    </source>
</evidence>
<comment type="catalytic activity">
    <reaction evidence="14">
        <text>IMP + NAD(+) + H2O = XMP + NADH + H(+)</text>
        <dbReference type="Rhea" id="RHEA:11708"/>
        <dbReference type="ChEBI" id="CHEBI:15377"/>
        <dbReference type="ChEBI" id="CHEBI:15378"/>
        <dbReference type="ChEBI" id="CHEBI:57464"/>
        <dbReference type="ChEBI" id="CHEBI:57540"/>
        <dbReference type="ChEBI" id="CHEBI:57945"/>
        <dbReference type="ChEBI" id="CHEBI:58053"/>
        <dbReference type="EC" id="1.1.1.205"/>
    </reaction>
</comment>
<feature type="binding site" description="in other chain" evidence="17">
    <location>
        <position position="360"/>
    </location>
    <ligand>
        <name>K(+)</name>
        <dbReference type="ChEBI" id="CHEBI:29103"/>
        <note>ligand shared between two tetrameric partners</note>
    </ligand>
</feature>
<dbReference type="InterPro" id="IPR015875">
    <property type="entry name" value="IMP_DH/GMP_Rdtase_CS"/>
</dbReference>
<feature type="binding site" description="in other chain" evidence="17">
    <location>
        <position position="355"/>
    </location>
    <ligand>
        <name>K(+)</name>
        <dbReference type="ChEBI" id="CHEBI:29103"/>
        <note>ligand shared between two tetrameric partners</note>
    </ligand>
</feature>
<keyword evidence="1" id="KW-0963">Cytoplasm</keyword>
<feature type="active site" description="Thioimidate intermediate" evidence="15">
    <location>
        <position position="360"/>
    </location>
</feature>
<evidence type="ECO:0000256" key="18">
    <source>
        <dbReference type="PROSITE-ProRule" id="PRU00703"/>
    </source>
</evidence>
<dbReference type="PROSITE" id="PS00487">
    <property type="entry name" value="IMP_DH_GMP_RED"/>
    <property type="match status" value="1"/>
</dbReference>
<keyword evidence="7" id="KW-0560">Oxidoreductase</keyword>
<organism evidence="20">
    <name type="scientific">Tetraodon nigroviridis</name>
    <name type="common">Spotted green pufferfish</name>
    <name type="synonym">Chelonodon nigroviridis</name>
    <dbReference type="NCBI Taxonomy" id="99883"/>
    <lineage>
        <taxon>Eukaryota</taxon>
        <taxon>Metazoa</taxon>
        <taxon>Chordata</taxon>
        <taxon>Craniata</taxon>
        <taxon>Vertebrata</taxon>
        <taxon>Euteleostomi</taxon>
        <taxon>Actinopterygii</taxon>
        <taxon>Neopterygii</taxon>
        <taxon>Teleostei</taxon>
        <taxon>Neoteleostei</taxon>
        <taxon>Acanthomorphata</taxon>
        <taxon>Eupercaria</taxon>
        <taxon>Tetraodontiformes</taxon>
        <taxon>Tetradontoidea</taxon>
        <taxon>Tetraodontidae</taxon>
        <taxon>Tetraodon</taxon>
    </lineage>
</organism>
<evidence type="ECO:0000256" key="2">
    <source>
        <dbReference type="ARBA" id="ARBA00022723"/>
    </source>
</evidence>
<keyword evidence="3" id="KW-0677">Repeat</keyword>
<dbReference type="GO" id="GO:0046872">
    <property type="term" value="F:metal ion binding"/>
    <property type="evidence" value="ECO:0007669"/>
    <property type="project" value="UniProtKB-KW"/>
</dbReference>
<dbReference type="EMBL" id="CAAE01015035">
    <property type="protein sequence ID" value="CAG11386.1"/>
    <property type="molecule type" value="Genomic_DNA"/>
</dbReference>
<evidence type="ECO:0000256" key="8">
    <source>
        <dbReference type="ARBA" id="ARBA00023027"/>
    </source>
</evidence>
<dbReference type="PIRSF" id="PIRSF000130">
    <property type="entry name" value="IMPDH"/>
    <property type="match status" value="1"/>
</dbReference>
<dbReference type="CDD" id="cd00381">
    <property type="entry name" value="IMPDH"/>
    <property type="match status" value="1"/>
</dbReference>
<gene>
    <name evidence="20" type="ORF">GSTENG00033338001</name>
</gene>
<evidence type="ECO:0000256" key="9">
    <source>
        <dbReference type="ARBA" id="ARBA00023122"/>
    </source>
</evidence>
<dbReference type="FunFam" id="3.20.20.70:FF:000364">
    <property type="entry name" value="Inosine-5'-monophosphate dehydrogenase 2"/>
    <property type="match status" value="1"/>
</dbReference>
<evidence type="ECO:0000256" key="11">
    <source>
        <dbReference type="ARBA" id="ARBA00024330"/>
    </source>
</evidence>
<dbReference type="SMART" id="SM00116">
    <property type="entry name" value="CBS"/>
    <property type="match status" value="2"/>
</dbReference>
<comment type="caution">
    <text evidence="20">The sequence shown here is derived from an EMBL/GenBank/DDBJ whole genome shotgun (WGS) entry which is preliminary data.</text>
</comment>
<dbReference type="EC" id="1.1.1.205" evidence="12"/>
<dbReference type="InterPro" id="IPR005990">
    <property type="entry name" value="IMP_DH"/>
</dbReference>
<dbReference type="InterPro" id="IPR000644">
    <property type="entry name" value="CBS_dom"/>
</dbReference>
<dbReference type="KEGG" id="tng:GSTEN00033338G001"/>
<reference evidence="20" key="1">
    <citation type="journal article" date="2004" name="Nature">
        <title>Genome duplication in the teleost fish Tetraodon nigroviridis reveals the early vertebrate proto-karyotype.</title>
        <authorList>
            <person name="Jaillon O."/>
            <person name="Aury J.-M."/>
            <person name="Brunet F."/>
            <person name="Petit J.-L."/>
            <person name="Stange-Thomann N."/>
            <person name="Mauceli E."/>
            <person name="Bouneau L."/>
            <person name="Fischer C."/>
            <person name="Ozouf-Costaz C."/>
            <person name="Bernot A."/>
            <person name="Nicaud S."/>
            <person name="Jaffe D."/>
            <person name="Fisher S."/>
            <person name="Lutfalla G."/>
            <person name="Dossat C."/>
            <person name="Segurens B."/>
            <person name="Dasilva C."/>
            <person name="Salanoubat M."/>
            <person name="Levy M."/>
            <person name="Boudet N."/>
            <person name="Castellano S."/>
            <person name="Anthouard V."/>
            <person name="Jubin C."/>
            <person name="Castelli V."/>
            <person name="Katinka M."/>
            <person name="Vacherie B."/>
            <person name="Biemont C."/>
            <person name="Skalli Z."/>
            <person name="Cattolico L."/>
            <person name="Poulain J."/>
            <person name="De Berardinis V."/>
            <person name="Cruaud C."/>
            <person name="Duprat S."/>
            <person name="Brottier P."/>
            <person name="Coutanceau J.-P."/>
            <person name="Gouzy J."/>
            <person name="Parra G."/>
            <person name="Lardier G."/>
            <person name="Chapple C."/>
            <person name="McKernan K.J."/>
            <person name="McEwan P."/>
            <person name="Bosak S."/>
            <person name="Kellis M."/>
            <person name="Volff J.-N."/>
            <person name="Guigo R."/>
            <person name="Zody M.C."/>
            <person name="Mesirov J."/>
            <person name="Lindblad-Toh K."/>
            <person name="Birren B."/>
            <person name="Nusbaum C."/>
            <person name="Kahn D."/>
            <person name="Robinson-Rechavi M."/>
            <person name="Laudet V."/>
            <person name="Schachter V."/>
            <person name="Quetier F."/>
            <person name="Saurin W."/>
            <person name="Scarpelli C."/>
            <person name="Wincker P."/>
            <person name="Lander E.S."/>
            <person name="Weissenbach J."/>
            <person name="Roest Crollius H."/>
        </authorList>
    </citation>
    <scope>NUCLEOTIDE SEQUENCE [LARGE SCALE GENOMIC DNA]</scope>
</reference>
<name>Q4RJP6_TETNG</name>
<feature type="binding site" evidence="16">
    <location>
        <begin position="275"/>
        <end position="277"/>
    </location>
    <ligand>
        <name>NAD(+)</name>
        <dbReference type="ChEBI" id="CHEBI:57540"/>
    </ligand>
</feature>
<feature type="binding site" evidence="16">
    <location>
        <begin position="353"/>
        <end position="355"/>
    </location>
    <ligand>
        <name>NAD(+)</name>
        <dbReference type="ChEBI" id="CHEBI:57540"/>
    </ligand>
</feature>
<keyword evidence="5" id="KW-0658">Purine biosynthesis</keyword>
<evidence type="ECO:0000256" key="7">
    <source>
        <dbReference type="ARBA" id="ARBA00023002"/>
    </source>
</evidence>
<evidence type="ECO:0000256" key="4">
    <source>
        <dbReference type="ARBA" id="ARBA00022749"/>
    </source>
</evidence>
<dbReference type="OrthoDB" id="416622at2759"/>
<reference evidence="20" key="2">
    <citation type="submission" date="2004-02" db="EMBL/GenBank/DDBJ databases">
        <authorList>
            <consortium name="Genoscope"/>
            <consortium name="Whitehead Institute Centre for Genome Research"/>
        </authorList>
    </citation>
    <scope>NUCLEOTIDE SEQUENCE</scope>
</reference>
<evidence type="ECO:0000256" key="12">
    <source>
        <dbReference type="ARBA" id="ARBA00024384"/>
    </source>
</evidence>
<feature type="domain" description="CBS" evidence="19">
    <location>
        <begin position="115"/>
        <end position="174"/>
    </location>
</feature>
<evidence type="ECO:0000259" key="19">
    <source>
        <dbReference type="PROSITE" id="PS51371"/>
    </source>
</evidence>
<dbReference type="GO" id="GO:0006177">
    <property type="term" value="P:GMP biosynthetic process"/>
    <property type="evidence" value="ECO:0007669"/>
    <property type="project" value="UniProtKB-KW"/>
</dbReference>
<dbReference type="HAMAP" id="MF_01964">
    <property type="entry name" value="IMPDH"/>
    <property type="match status" value="1"/>
</dbReference>
<keyword evidence="8 16" id="KW-0520">NAD</keyword>
<keyword evidence="2" id="KW-0479">Metal-binding</keyword>
<evidence type="ECO:0000256" key="14">
    <source>
        <dbReference type="ARBA" id="ARBA00048028"/>
    </source>
</evidence>
<evidence type="ECO:0000256" key="16">
    <source>
        <dbReference type="PIRSR" id="PIRSR000130-3"/>
    </source>
</evidence>
<dbReference type="GO" id="GO:0003938">
    <property type="term" value="F:IMP dehydrogenase activity"/>
    <property type="evidence" value="ECO:0007669"/>
    <property type="project" value="UniProtKB-EC"/>
</dbReference>
<evidence type="ECO:0000256" key="10">
    <source>
        <dbReference type="ARBA" id="ARBA00023242"/>
    </source>
</evidence>
<feature type="non-terminal residue" evidence="20">
    <location>
        <position position="1"/>
    </location>
</feature>
<feature type="active site" description="Proton acceptor" evidence="15">
    <location>
        <position position="485"/>
    </location>
</feature>
<dbReference type="PROSITE" id="PS51371">
    <property type="entry name" value="CBS"/>
    <property type="match status" value="2"/>
</dbReference>
<dbReference type="GO" id="GO:0006183">
    <property type="term" value="P:GTP biosynthetic process"/>
    <property type="evidence" value="ECO:0007669"/>
    <property type="project" value="TreeGrafter"/>
</dbReference>
<dbReference type="Gene3D" id="3.20.20.70">
    <property type="entry name" value="Aldolase class I"/>
    <property type="match status" value="3"/>
</dbReference>
<feature type="binding site" description="in other chain" evidence="17">
    <location>
        <position position="357"/>
    </location>
    <ligand>
        <name>K(+)</name>
        <dbReference type="ChEBI" id="CHEBI:29103"/>
        <note>ligand shared between two tetrameric partners</note>
    </ligand>
</feature>